<dbReference type="AlphaFoldDB" id="M8BSD3"/>
<name>M8BSD3_AEGTA</name>
<keyword evidence="2" id="KW-1133">Transmembrane helix</keyword>
<evidence type="ECO:0000313" key="3">
    <source>
        <dbReference type="EnsemblPlants" id="EMT24703"/>
    </source>
</evidence>
<organism evidence="3">
    <name type="scientific">Aegilops tauschii</name>
    <name type="common">Tausch's goatgrass</name>
    <name type="synonym">Aegilops squarrosa</name>
    <dbReference type="NCBI Taxonomy" id="37682"/>
    <lineage>
        <taxon>Eukaryota</taxon>
        <taxon>Viridiplantae</taxon>
        <taxon>Streptophyta</taxon>
        <taxon>Embryophyta</taxon>
        <taxon>Tracheophyta</taxon>
        <taxon>Spermatophyta</taxon>
        <taxon>Magnoliopsida</taxon>
        <taxon>Liliopsida</taxon>
        <taxon>Poales</taxon>
        <taxon>Poaceae</taxon>
        <taxon>BOP clade</taxon>
        <taxon>Pooideae</taxon>
        <taxon>Triticodae</taxon>
        <taxon>Triticeae</taxon>
        <taxon>Triticinae</taxon>
        <taxon>Aegilops</taxon>
    </lineage>
</organism>
<accession>M8BSD3</accession>
<feature type="transmembrane region" description="Helical" evidence="2">
    <location>
        <begin position="50"/>
        <end position="69"/>
    </location>
</feature>
<feature type="transmembrane region" description="Helical" evidence="2">
    <location>
        <begin position="330"/>
        <end position="357"/>
    </location>
</feature>
<dbReference type="EnsemblPlants" id="EMT24703">
    <property type="protein sequence ID" value="EMT24703"/>
    <property type="gene ID" value="F775_09369"/>
</dbReference>
<feature type="transmembrane region" description="Helical" evidence="2">
    <location>
        <begin position="174"/>
        <end position="193"/>
    </location>
</feature>
<keyword evidence="2" id="KW-0812">Transmembrane</keyword>
<feature type="compositionally biased region" description="Basic and acidic residues" evidence="1">
    <location>
        <begin position="10"/>
        <end position="22"/>
    </location>
</feature>
<keyword evidence="2" id="KW-0472">Membrane</keyword>
<protein>
    <submittedName>
        <fullName evidence="3">Uncharacterized protein</fullName>
    </submittedName>
</protein>
<evidence type="ECO:0000256" key="2">
    <source>
        <dbReference type="SAM" id="Phobius"/>
    </source>
</evidence>
<evidence type="ECO:0000256" key="1">
    <source>
        <dbReference type="SAM" id="MobiDB-lite"/>
    </source>
</evidence>
<reference evidence="3" key="1">
    <citation type="submission" date="2015-06" db="UniProtKB">
        <authorList>
            <consortium name="EnsemblPlants"/>
        </authorList>
    </citation>
    <scope>IDENTIFICATION</scope>
</reference>
<sequence length="360" mass="39114">MEDPMEQESEDLKAGEKKTKDPVEKEIEDLKAKKMICPSLHGIRSLLPTFYLFVFTVTNFAPLAAQFMSPPPASPSSKLLMPAPHTTLPHVGCNPMLAQYIAAMYPPSQVCALLSTTAYDCTPMLVQYIASIAPGRICAMLPTTATDHPASGASPSSLASDSSQSNKLKSYISFWDRLTVAFLLGAMFLIATVKPRVDAAAKAEDRAASKDDKVYEAVLDELCKDHRYAARAQAEVHEATRCTFPASHALRPDVARRMRTRDDAVKAREEACKKVDDLRAVVGVARMGKVERFMVRCFFVLSILFSLSAGICSAAAFFRSAQLEKGGSMSLAAVIGTIAVAGVPMVLAHAHFLYVALYEN</sequence>
<feature type="transmembrane region" description="Helical" evidence="2">
    <location>
        <begin position="293"/>
        <end position="318"/>
    </location>
</feature>
<feature type="region of interest" description="Disordered" evidence="1">
    <location>
        <begin position="1"/>
        <end position="22"/>
    </location>
</feature>
<proteinExistence type="predicted"/>